<evidence type="ECO:0000256" key="4">
    <source>
        <dbReference type="ARBA" id="ARBA00022857"/>
    </source>
</evidence>
<dbReference type="PANTHER" id="PTHR23023">
    <property type="entry name" value="DIMETHYLANILINE MONOOXYGENASE"/>
    <property type="match status" value="1"/>
</dbReference>
<organism evidence="7 8">
    <name type="scientific">Nicrophorus vespilloides</name>
    <name type="common">Boreal carrion beetle</name>
    <dbReference type="NCBI Taxonomy" id="110193"/>
    <lineage>
        <taxon>Eukaryota</taxon>
        <taxon>Metazoa</taxon>
        <taxon>Ecdysozoa</taxon>
        <taxon>Arthropoda</taxon>
        <taxon>Hexapoda</taxon>
        <taxon>Insecta</taxon>
        <taxon>Pterygota</taxon>
        <taxon>Neoptera</taxon>
        <taxon>Endopterygota</taxon>
        <taxon>Coleoptera</taxon>
        <taxon>Polyphaga</taxon>
        <taxon>Staphyliniformia</taxon>
        <taxon>Silphidae</taxon>
        <taxon>Nicrophorinae</taxon>
        <taxon>Nicrophorus</taxon>
    </lineage>
</organism>
<evidence type="ECO:0000256" key="2">
    <source>
        <dbReference type="ARBA" id="ARBA00022630"/>
    </source>
</evidence>
<name>A0ABM1M9Y6_NICVS</name>
<evidence type="ECO:0000256" key="5">
    <source>
        <dbReference type="ARBA" id="ARBA00023002"/>
    </source>
</evidence>
<dbReference type="Gene3D" id="3.50.50.60">
    <property type="entry name" value="FAD/NAD(P)-binding domain"/>
    <property type="match status" value="2"/>
</dbReference>
<dbReference type="RefSeq" id="XP_017771386.1">
    <property type="nucleotide sequence ID" value="XM_017915897.1"/>
</dbReference>
<protein>
    <recommendedName>
        <fullName evidence="6">Flavin-containing monooxygenase</fullName>
        <ecNumber evidence="6">1.-.-.-</ecNumber>
    </recommendedName>
</protein>
<keyword evidence="2 6" id="KW-0285">Flavoprotein</keyword>
<dbReference type="InterPro" id="IPR036188">
    <property type="entry name" value="FAD/NAD-bd_sf"/>
</dbReference>
<keyword evidence="7" id="KW-1185">Reference proteome</keyword>
<reference evidence="8" key="1">
    <citation type="submission" date="2025-08" db="UniProtKB">
        <authorList>
            <consortium name="RefSeq"/>
        </authorList>
    </citation>
    <scope>IDENTIFICATION</scope>
</reference>
<keyword evidence="5 6" id="KW-0560">Oxidoreductase</keyword>
<dbReference type="Proteomes" id="UP000695000">
    <property type="component" value="Unplaced"/>
</dbReference>
<keyword evidence="3 6" id="KW-0274">FAD</keyword>
<dbReference type="PIRSF" id="PIRSF000332">
    <property type="entry name" value="FMO"/>
    <property type="match status" value="1"/>
</dbReference>
<evidence type="ECO:0000313" key="8">
    <source>
        <dbReference type="RefSeq" id="XP_017771386.1"/>
    </source>
</evidence>
<dbReference type="InterPro" id="IPR020946">
    <property type="entry name" value="Flavin_mOase-like"/>
</dbReference>
<evidence type="ECO:0000256" key="6">
    <source>
        <dbReference type="RuleBase" id="RU361177"/>
    </source>
</evidence>
<dbReference type="Pfam" id="PF00743">
    <property type="entry name" value="FMO-like"/>
    <property type="match status" value="2"/>
</dbReference>
<evidence type="ECO:0000256" key="1">
    <source>
        <dbReference type="ARBA" id="ARBA00009183"/>
    </source>
</evidence>
<evidence type="ECO:0000256" key="3">
    <source>
        <dbReference type="ARBA" id="ARBA00022827"/>
    </source>
</evidence>
<dbReference type="InterPro" id="IPR050346">
    <property type="entry name" value="FMO-like"/>
</dbReference>
<dbReference type="PRINTS" id="PR00370">
    <property type="entry name" value="FMOXYGENASE"/>
</dbReference>
<proteinExistence type="inferred from homology"/>
<sequence length="411" mass="46949">MRIAIVGAGVSGLVSAKYCLAFGHEISVFEQTTNYGGCWNYTDEIGVDENGLPVHSAMYQNLKTNLPKEIMVFEGLQYSLDLTKSYIKQSDVLDYIQKYVEKFDLEPHIKYLKLVKKIKPHLETKWKVTVMDAKTKTEETLEFDAIMVCNGHFFHRRLPLIPGMDAFIGKQMHSQDYKSPEPYKGKTVVVVGAGPSGIDIAKHTATTAKKVIMSYRTKAWGTPEADNIEKRPQIEQILENGCRFSDGSETEADVIIYCTGYEYYLPFLDADSGLVVEDNWVKYVYRHLVNIERPTMAIVGLTYGNSLFPMIDLMARYFLKHLAGGFSLPDKETMLESAFDEQRYRHSLGWPPRFAHKNPDHGEHLSGKMSKEADIKPIPNAIFKLHRRISESRFDEDCFRIVDDENFVQVQ</sequence>
<dbReference type="InterPro" id="IPR000960">
    <property type="entry name" value="Flavin_mOase"/>
</dbReference>
<dbReference type="SUPFAM" id="SSF51905">
    <property type="entry name" value="FAD/NAD(P)-binding domain"/>
    <property type="match status" value="2"/>
</dbReference>
<keyword evidence="4" id="KW-0521">NADP</keyword>
<dbReference type="EC" id="1.-.-.-" evidence="6"/>
<keyword evidence="6" id="KW-0503">Monooxygenase</keyword>
<accession>A0ABM1M9Y6</accession>
<comment type="similarity">
    <text evidence="1 6">Belongs to the FMO family.</text>
</comment>
<dbReference type="GeneID" id="108558862"/>
<gene>
    <name evidence="8" type="primary">LOC108558862</name>
</gene>
<comment type="cofactor">
    <cofactor evidence="6">
        <name>FAD</name>
        <dbReference type="ChEBI" id="CHEBI:57692"/>
    </cofactor>
</comment>
<evidence type="ECO:0000313" key="7">
    <source>
        <dbReference type="Proteomes" id="UP000695000"/>
    </source>
</evidence>